<gene>
    <name evidence="2" type="ORF">PHMEG_00020786</name>
</gene>
<protein>
    <recommendedName>
        <fullName evidence="4">Reverse transcriptase</fullName>
    </recommendedName>
</protein>
<dbReference type="OrthoDB" id="123888at2759"/>
<feature type="region of interest" description="Disordered" evidence="1">
    <location>
        <begin position="61"/>
        <end position="85"/>
    </location>
</feature>
<proteinExistence type="predicted"/>
<keyword evidence="3" id="KW-1185">Reference proteome</keyword>
<feature type="compositionally biased region" description="Basic and acidic residues" evidence="1">
    <location>
        <begin position="75"/>
        <end position="85"/>
    </location>
</feature>
<reference evidence="3" key="1">
    <citation type="submission" date="2017-03" db="EMBL/GenBank/DDBJ databases">
        <title>Phytopthora megakarya and P. palmivora, two closely related causual agents of cacao black pod achieved similar genome size and gene model numbers by different mechanisms.</title>
        <authorList>
            <person name="Ali S."/>
            <person name="Shao J."/>
            <person name="Larry D.J."/>
            <person name="Kronmiller B."/>
            <person name="Shen D."/>
            <person name="Strem M.D."/>
            <person name="Melnick R.L."/>
            <person name="Guiltinan M.J."/>
            <person name="Tyler B.M."/>
            <person name="Meinhardt L.W."/>
            <person name="Bailey B.A."/>
        </authorList>
    </citation>
    <scope>NUCLEOTIDE SEQUENCE [LARGE SCALE GENOMIC DNA]</scope>
    <source>
        <strain evidence="3">zdho120</strain>
    </source>
</reference>
<name>A0A225VQ49_9STRA</name>
<sequence length="85" mass="9083">MAGFTMDNAAHASTGHIPFFVNAMRHPHFRACSGSTLALEQTQTTADMDLSAAMACERMRTGTRQGGVSVPGTDTVKKHEYAEPA</sequence>
<dbReference type="EMBL" id="NBNE01003771">
    <property type="protein sequence ID" value="OWZ06897.1"/>
    <property type="molecule type" value="Genomic_DNA"/>
</dbReference>
<dbReference type="AlphaFoldDB" id="A0A225VQ49"/>
<accession>A0A225VQ49</accession>
<evidence type="ECO:0000256" key="1">
    <source>
        <dbReference type="SAM" id="MobiDB-lite"/>
    </source>
</evidence>
<evidence type="ECO:0008006" key="4">
    <source>
        <dbReference type="Google" id="ProtNLM"/>
    </source>
</evidence>
<evidence type="ECO:0000313" key="2">
    <source>
        <dbReference type="EMBL" id="OWZ06897.1"/>
    </source>
</evidence>
<dbReference type="Proteomes" id="UP000198211">
    <property type="component" value="Unassembled WGS sequence"/>
</dbReference>
<evidence type="ECO:0000313" key="3">
    <source>
        <dbReference type="Proteomes" id="UP000198211"/>
    </source>
</evidence>
<organism evidence="2 3">
    <name type="scientific">Phytophthora megakarya</name>
    <dbReference type="NCBI Taxonomy" id="4795"/>
    <lineage>
        <taxon>Eukaryota</taxon>
        <taxon>Sar</taxon>
        <taxon>Stramenopiles</taxon>
        <taxon>Oomycota</taxon>
        <taxon>Peronosporomycetes</taxon>
        <taxon>Peronosporales</taxon>
        <taxon>Peronosporaceae</taxon>
        <taxon>Phytophthora</taxon>
    </lineage>
</organism>
<comment type="caution">
    <text evidence="2">The sequence shown here is derived from an EMBL/GenBank/DDBJ whole genome shotgun (WGS) entry which is preliminary data.</text>
</comment>